<dbReference type="PANTHER" id="PTHR38033:SF1">
    <property type="entry name" value="DOTU FAMILY TYPE IV_VI SECRETION SYSTEM PROTEIN"/>
    <property type="match status" value="1"/>
</dbReference>
<evidence type="ECO:0000313" key="6">
    <source>
        <dbReference type="Proteomes" id="UP001179361"/>
    </source>
</evidence>
<dbReference type="EMBL" id="JAJNOC010000003">
    <property type="protein sequence ID" value="MCD2517139.1"/>
    <property type="molecule type" value="Genomic_DNA"/>
</dbReference>
<dbReference type="RefSeq" id="WP_231058431.1">
    <property type="nucleotide sequence ID" value="NZ_JAJNOC010000003.1"/>
</dbReference>
<feature type="transmembrane region" description="Helical" evidence="3">
    <location>
        <begin position="237"/>
        <end position="257"/>
    </location>
</feature>
<sequence>MSADQPINPMQDPDRTMLMPAPGGRRTPSSSPPPAAPPRPADGKPATLHGEGLNPLVRAANPLLDLVTPLRHMATHPDVESLRMQLVQAIKAFEAQARAAQVQHDQIAAARYALCTLLDETISSTPWGGGGVWASRSLLVAFHNEAFGGEKFFLILQKLSQDPKANLPALELMYLCLALGLEGRYRVIDNGRSQLEALRERLQGLIAQQHAPVEAELSPHWKGASGKGEPLWRMVPVWILAAVAAGVLVLLHMVLGYRLGAASDPVFASLLSIKTPQAPVPPPAKPGPARLAGFLAPEVAQNLVTVVETADRSVVTLRGDGVFGSGSGEVSNAYLPLLARIGEALRSVPGKVIVVGHTDNTRPGLSARFPSNYELSKARANSVRDLLAERAGPEDRYSVEGRGDSAPLASNDSPANRARNRRVEITLLTPATAN</sequence>
<keyword evidence="1 3" id="KW-0472">Membrane</keyword>
<dbReference type="NCBIfam" id="NF005444">
    <property type="entry name" value="PRK07033.1"/>
    <property type="match status" value="1"/>
</dbReference>
<dbReference type="NCBIfam" id="TIGR03349">
    <property type="entry name" value="IV_VI_DotU"/>
    <property type="match status" value="1"/>
</dbReference>
<name>A0ABS8Q5X3_9BURK</name>
<keyword evidence="3" id="KW-0812">Transmembrane</keyword>
<dbReference type="InterPro" id="IPR036737">
    <property type="entry name" value="OmpA-like_sf"/>
</dbReference>
<dbReference type="NCBIfam" id="TIGR03350">
    <property type="entry name" value="type_VI_ompA"/>
    <property type="match status" value="1"/>
</dbReference>
<evidence type="ECO:0000256" key="2">
    <source>
        <dbReference type="SAM" id="MobiDB-lite"/>
    </source>
</evidence>
<feature type="region of interest" description="Disordered" evidence="2">
    <location>
        <begin position="1"/>
        <end position="52"/>
    </location>
</feature>
<feature type="compositionally biased region" description="Pro residues" evidence="2">
    <location>
        <begin position="30"/>
        <end position="40"/>
    </location>
</feature>
<dbReference type="InterPro" id="IPR006665">
    <property type="entry name" value="OmpA-like"/>
</dbReference>
<dbReference type="NCBIfam" id="NF038228">
    <property type="entry name" value="IcmH_DotU_IVB"/>
    <property type="match status" value="1"/>
</dbReference>
<dbReference type="Pfam" id="PF00691">
    <property type="entry name" value="OmpA"/>
    <property type="match status" value="1"/>
</dbReference>
<evidence type="ECO:0000259" key="4">
    <source>
        <dbReference type="PROSITE" id="PS51123"/>
    </source>
</evidence>
<dbReference type="CDD" id="cd07185">
    <property type="entry name" value="OmpA_C-like"/>
    <property type="match status" value="1"/>
</dbReference>
<proteinExistence type="predicted"/>
<dbReference type="PROSITE" id="PS51123">
    <property type="entry name" value="OMPA_2"/>
    <property type="match status" value="1"/>
</dbReference>
<dbReference type="SUPFAM" id="SSF103088">
    <property type="entry name" value="OmpA-like"/>
    <property type="match status" value="1"/>
</dbReference>
<evidence type="ECO:0000256" key="3">
    <source>
        <dbReference type="SAM" id="Phobius"/>
    </source>
</evidence>
<dbReference type="InterPro" id="IPR017733">
    <property type="entry name" value="OmpA-like_dom_proteobacteria"/>
</dbReference>
<reference evidence="5" key="1">
    <citation type="submission" date="2021-11" db="EMBL/GenBank/DDBJ databases">
        <title>The complete genome of Massilia sp sp. G4R7.</title>
        <authorList>
            <person name="Liu L."/>
            <person name="Yue J."/>
            <person name="Yuan J."/>
            <person name="Yang F."/>
            <person name="Li L."/>
        </authorList>
    </citation>
    <scope>NUCLEOTIDE SEQUENCE</scope>
    <source>
        <strain evidence="5">G4R7</strain>
    </source>
</reference>
<feature type="region of interest" description="Disordered" evidence="2">
    <location>
        <begin position="389"/>
        <end position="421"/>
    </location>
</feature>
<feature type="compositionally biased region" description="Low complexity" evidence="2">
    <location>
        <begin position="20"/>
        <end position="29"/>
    </location>
</feature>
<protein>
    <submittedName>
        <fullName evidence="5">DotU family type VI secretion system protein</fullName>
    </submittedName>
</protein>
<keyword evidence="6" id="KW-1185">Reference proteome</keyword>
<dbReference type="Pfam" id="PF09850">
    <property type="entry name" value="DotU"/>
    <property type="match status" value="1"/>
</dbReference>
<feature type="compositionally biased region" description="Basic and acidic residues" evidence="2">
    <location>
        <begin position="389"/>
        <end position="403"/>
    </location>
</feature>
<dbReference type="PANTHER" id="PTHR38033">
    <property type="entry name" value="MEMBRANE PROTEIN-RELATED"/>
    <property type="match status" value="1"/>
</dbReference>
<accession>A0ABS8Q5X3</accession>
<evidence type="ECO:0000256" key="1">
    <source>
        <dbReference type="PROSITE-ProRule" id="PRU00473"/>
    </source>
</evidence>
<dbReference type="Proteomes" id="UP001179361">
    <property type="component" value="Unassembled WGS sequence"/>
</dbReference>
<dbReference type="InterPro" id="IPR038522">
    <property type="entry name" value="T4/T6SS_DotU_sf"/>
</dbReference>
<gene>
    <name evidence="5" type="ORF">LQ564_12565</name>
</gene>
<dbReference type="Gene3D" id="3.30.1330.60">
    <property type="entry name" value="OmpA-like domain"/>
    <property type="match status" value="1"/>
</dbReference>
<dbReference type="InterPro" id="IPR017732">
    <property type="entry name" value="T4/T6SS_DotU"/>
</dbReference>
<feature type="domain" description="OmpA-like" evidence="4">
    <location>
        <begin position="310"/>
        <end position="431"/>
    </location>
</feature>
<evidence type="ECO:0000313" key="5">
    <source>
        <dbReference type="EMBL" id="MCD2517139.1"/>
    </source>
</evidence>
<dbReference type="Gene3D" id="1.25.40.590">
    <property type="entry name" value="Type IV / VI secretion system, DotU"/>
    <property type="match status" value="1"/>
</dbReference>
<organism evidence="5 6">
    <name type="scientific">Massilia phyllostachyos</name>
    <dbReference type="NCBI Taxonomy" id="2898585"/>
    <lineage>
        <taxon>Bacteria</taxon>
        <taxon>Pseudomonadati</taxon>
        <taxon>Pseudomonadota</taxon>
        <taxon>Betaproteobacteria</taxon>
        <taxon>Burkholderiales</taxon>
        <taxon>Oxalobacteraceae</taxon>
        <taxon>Telluria group</taxon>
        <taxon>Massilia</taxon>
    </lineage>
</organism>
<comment type="caution">
    <text evidence="5">The sequence shown here is derived from an EMBL/GenBank/DDBJ whole genome shotgun (WGS) entry which is preliminary data.</text>
</comment>
<keyword evidence="3" id="KW-1133">Transmembrane helix</keyword>